<reference evidence="4 5" key="1">
    <citation type="submission" date="2022-09" db="EMBL/GenBank/DDBJ databases">
        <authorList>
            <person name="Kop L."/>
        </authorList>
    </citation>
    <scope>NUCLEOTIDE SEQUENCE [LARGE SCALE GENOMIC DNA]</scope>
    <source>
        <strain evidence="4 5">347</strain>
    </source>
</reference>
<evidence type="ECO:0000259" key="2">
    <source>
        <dbReference type="PROSITE" id="PS51192"/>
    </source>
</evidence>
<dbReference type="PROSITE" id="PS51192">
    <property type="entry name" value="HELICASE_ATP_BIND_1"/>
    <property type="match status" value="1"/>
</dbReference>
<keyword evidence="4" id="KW-0067">ATP-binding</keyword>
<dbReference type="EMBL" id="OX336137">
    <property type="protein sequence ID" value="CAI2719368.1"/>
    <property type="molecule type" value="Genomic_DNA"/>
</dbReference>
<organism evidence="4 5">
    <name type="scientific">Nitrospina watsonii</name>
    <dbReference type="NCBI Taxonomy" id="1323948"/>
    <lineage>
        <taxon>Bacteria</taxon>
        <taxon>Pseudomonadati</taxon>
        <taxon>Nitrospinota/Tectimicrobiota group</taxon>
        <taxon>Nitrospinota</taxon>
        <taxon>Nitrospinia</taxon>
        <taxon>Nitrospinales</taxon>
        <taxon>Nitrospinaceae</taxon>
        <taxon>Nitrospina</taxon>
    </lineage>
</organism>
<name>A0ABM9HGL6_9BACT</name>
<keyword evidence="5" id="KW-1185">Reference proteome</keyword>
<protein>
    <submittedName>
        <fullName evidence="4">Helicase</fullName>
    </submittedName>
</protein>
<dbReference type="InterPro" id="IPR001650">
    <property type="entry name" value="Helicase_C-like"/>
</dbReference>
<dbReference type="Pfam" id="PF00271">
    <property type="entry name" value="Helicase_C"/>
    <property type="match status" value="1"/>
</dbReference>
<keyword evidence="4" id="KW-0547">Nucleotide-binding</keyword>
<evidence type="ECO:0000313" key="4">
    <source>
        <dbReference type="EMBL" id="CAI2719368.1"/>
    </source>
</evidence>
<dbReference type="InterPro" id="IPR027417">
    <property type="entry name" value="P-loop_NTPase"/>
</dbReference>
<dbReference type="InterPro" id="IPR014001">
    <property type="entry name" value="Helicase_ATP-bd"/>
</dbReference>
<accession>A0ABM9HGL6</accession>
<dbReference type="SMART" id="SM00490">
    <property type="entry name" value="HELICc"/>
    <property type="match status" value="1"/>
</dbReference>
<evidence type="ECO:0000313" key="5">
    <source>
        <dbReference type="Proteomes" id="UP001157733"/>
    </source>
</evidence>
<dbReference type="PANTHER" id="PTHR45766">
    <property type="entry name" value="DNA ANNEALING HELICASE AND ENDONUCLEASE ZRANB3 FAMILY MEMBER"/>
    <property type="match status" value="1"/>
</dbReference>
<evidence type="ECO:0000256" key="1">
    <source>
        <dbReference type="ARBA" id="ARBA00022801"/>
    </source>
</evidence>
<dbReference type="Gene3D" id="3.40.50.300">
    <property type="entry name" value="P-loop containing nucleotide triphosphate hydrolases"/>
    <property type="match status" value="1"/>
</dbReference>
<dbReference type="PROSITE" id="PS51194">
    <property type="entry name" value="HELICASE_CTER"/>
    <property type="match status" value="1"/>
</dbReference>
<dbReference type="InterPro" id="IPR038718">
    <property type="entry name" value="SNF2-like_sf"/>
</dbReference>
<dbReference type="Proteomes" id="UP001157733">
    <property type="component" value="Chromosome"/>
</dbReference>
<sequence length="772" mass="89842">MLIERFIIHDRLNVALFVPKAAREAVWESALKRHLPHIFGKYSRLEIFNHTDLLRKGKFQEDLQSVKERAHVVLIDEAHHFRNTGTKGGNSEELKSRYWQFFDLIGEKQTYLLTATPVNNRLRDLQHMIELFSRRQTDYFKDAPLGIHSLAGHFRKMEKSLEKVVQMNSEDSEEDMETNLAEAEQVLAQDSLFKELVVQRSRVYVKKSLDQNAGGEVLFPQPKEPKIIPYSVKQTYGKLLGMIEEAFHKQNPLFSLAIYYPFYYYKGDDTSIDPLVQGRQKQVVSLIRTGFLKRFESSVEAFTMSCWTLLRKLLAWVEVHSETEHERKIVERWKLQHKKLLDYMSSHSNELFGYEQDEEVDEDVIPEEMLESIEKLERHEFKIEEIIGETLLDLDQIATFLKELENFKPSQDKKLNALIKLLKNDTVLKDNKVLIFTEFMDTARYLKNELKAAGIGDVDEIDSGFKGNRESIIRRFSPYYNGSSSAQLRENGEKEIRVLISTDVLSEGLNLQDATRLINYDLHWNPVRLMQRIGRVDRRMDPEIERRIVADHPDQEKLRGEVMYWNFLPPDELDELLRLYQTVSKKTLRISKTFGIEGKKLLTPDDDYDALKDFTEAFEGTLSPTEEMHLEFKQLLKENPGLEDRLSTLPRRIFSGKEHPNPGTQAVFFCYALPGRKLGETEPEEQEEWSLDAGTTQWFLYDLGAGKILEDATQIVNFIRSTPETPRNCKVSQATLADIRSKLDKHIKNSYLKKVQAPIGVKPILKTWMELN</sequence>
<dbReference type="Gene3D" id="3.40.50.10810">
    <property type="entry name" value="Tandem AAA-ATPase domain"/>
    <property type="match status" value="1"/>
</dbReference>
<keyword evidence="4" id="KW-0347">Helicase</keyword>
<dbReference type="InterPro" id="IPR049730">
    <property type="entry name" value="SNF2/RAD54-like_C"/>
</dbReference>
<dbReference type="PANTHER" id="PTHR45766:SF6">
    <property type="entry name" value="SWI_SNF-RELATED MATRIX-ASSOCIATED ACTIN-DEPENDENT REGULATOR OF CHROMATIN SUBFAMILY A-LIKE PROTEIN 1"/>
    <property type="match status" value="1"/>
</dbReference>
<feature type="domain" description="Helicase C-terminal" evidence="3">
    <location>
        <begin position="414"/>
        <end position="581"/>
    </location>
</feature>
<keyword evidence="1" id="KW-0378">Hydrolase</keyword>
<dbReference type="CDD" id="cd18793">
    <property type="entry name" value="SF2_C_SNF"/>
    <property type="match status" value="1"/>
</dbReference>
<gene>
    <name evidence="4" type="ORF">NSPWAT_2512</name>
</gene>
<dbReference type="SUPFAM" id="SSF52540">
    <property type="entry name" value="P-loop containing nucleoside triphosphate hydrolases"/>
    <property type="match status" value="1"/>
</dbReference>
<dbReference type="GO" id="GO:0004386">
    <property type="term" value="F:helicase activity"/>
    <property type="evidence" value="ECO:0007669"/>
    <property type="project" value="UniProtKB-KW"/>
</dbReference>
<proteinExistence type="predicted"/>
<feature type="domain" description="Helicase ATP-binding" evidence="2">
    <location>
        <begin position="1"/>
        <end position="135"/>
    </location>
</feature>
<evidence type="ECO:0000259" key="3">
    <source>
        <dbReference type="PROSITE" id="PS51194"/>
    </source>
</evidence>